<dbReference type="STRING" id="1215338.A0A059JDP2"/>
<feature type="compositionally biased region" description="Acidic residues" evidence="8">
    <location>
        <begin position="1141"/>
        <end position="1150"/>
    </location>
</feature>
<feature type="compositionally biased region" description="Basic residues" evidence="8">
    <location>
        <begin position="568"/>
        <end position="577"/>
    </location>
</feature>
<name>A0A059JDP2_TRIIM</name>
<dbReference type="OMA" id="VNHHRHT"/>
<evidence type="ECO:0000256" key="8">
    <source>
        <dbReference type="SAM" id="MobiDB-lite"/>
    </source>
</evidence>
<evidence type="ECO:0000256" key="5">
    <source>
        <dbReference type="ARBA" id="ARBA00023242"/>
    </source>
</evidence>
<keyword evidence="11" id="KW-1185">Reference proteome</keyword>
<dbReference type="GO" id="GO:0043111">
    <property type="term" value="P:replication fork arrest"/>
    <property type="evidence" value="ECO:0007669"/>
    <property type="project" value="TreeGrafter"/>
</dbReference>
<dbReference type="GO" id="GO:0031298">
    <property type="term" value="C:replication fork protection complex"/>
    <property type="evidence" value="ECO:0007669"/>
    <property type="project" value="TreeGrafter"/>
</dbReference>
<proteinExistence type="inferred from homology"/>
<evidence type="ECO:0000256" key="4">
    <source>
        <dbReference type="ARBA" id="ARBA00022880"/>
    </source>
</evidence>
<dbReference type="EMBL" id="AOKY01000164">
    <property type="protein sequence ID" value="KDB25980.1"/>
    <property type="molecule type" value="Genomic_DNA"/>
</dbReference>
<dbReference type="HOGENOM" id="CLU_004390_0_0_1"/>
<evidence type="ECO:0000256" key="7">
    <source>
        <dbReference type="ARBA" id="ARBA00023306"/>
    </source>
</evidence>
<dbReference type="PANTHER" id="PTHR22940">
    <property type="entry name" value="TIMEOUT/TIMELESS-2"/>
    <property type="match status" value="1"/>
</dbReference>
<gene>
    <name evidence="10" type="ORF">H109_02180</name>
</gene>
<comment type="similarity">
    <text evidence="2">Belongs to the timeless family.</text>
</comment>
<dbReference type="GO" id="GO:0006281">
    <property type="term" value="P:DNA repair"/>
    <property type="evidence" value="ECO:0007669"/>
    <property type="project" value="TreeGrafter"/>
</dbReference>
<dbReference type="AlphaFoldDB" id="A0A059JDP2"/>
<dbReference type="OrthoDB" id="310853at2759"/>
<dbReference type="GO" id="GO:0003677">
    <property type="term" value="F:DNA binding"/>
    <property type="evidence" value="ECO:0007669"/>
    <property type="project" value="TreeGrafter"/>
</dbReference>
<dbReference type="PANTHER" id="PTHR22940:SF4">
    <property type="entry name" value="PROTEIN TIMELESS HOMOLOG"/>
    <property type="match status" value="1"/>
</dbReference>
<sequence length="1172" mass="133050">MDGEPFVAQPGDQVVDPEVRSFIYGLVTALGGSANDEAGRYILGDDALGCLRDLKKWLRFYDEKLNRLDVSRCIAESNLVNGDLVPILALWDEVKPTDKYKSRITLACLELLVPLTWPIEIHSEMTVNHHRHTPYLQLAQVSYKTGILGHPSNSILRSIIRIGLPCITTPREERSSRDEGILKLILYLFRNVVILGATPNLAVEGDEDEASRSMTINAFHDQDVFALILTLCSNIGEEFTFQDVILLEILFHLVKGVDVRQLFMDDNQRSATRIDELKGLMTAEKNLNRDRSKNAPTRHGRFGTMIWVKRDAEKVSSVSGQDVLLNDQAAFDKMDKTKKWNKPRGRRPVIDETSNNFNVQVHLTSSALNYLRLFVEEFLDSGFNPLMTSIRKAMERESDRLSESSSRHFFFVSSWFLSAERARREQQEKARRKATGSARDIEPDSFALVASVLNQETFIALNRYMQASLDNKEWQDLSAGMLSFTQTLLTVQEMSKSSLEEDQEIAENILSRIFYEESTHDRILSTLRGYKGQGFWYLDACTELAHVFLRMLEQYSKQNVDMQIRSKRISRRKKKAQNKAQGNQEDEEGEFDNSEDEEEKDRAEAVRKVAERSFDFKRFCNKFCTQNSVNTFVALTSYYRDLNTEQLKRAHRFFYRVAFKQELSVLLFRLDIIALFTKMIKGPEGLLSSNPAFGEWEELVRQILKKLFKKIDERPELITELLFSKIPATVHYLEYGQEKQTVSVASRPAAELEVKQNYTRTADEKIRIVVSVLVADKCEELVRWLSEVLDNALKDRKSWELADLARGVQDAADIADIAPSTPAIEVSAPDEKRKTALFRNGRLRLLFTLAGLEVVGEDVLGTPWSIPGSIPSTELEETRNSIQKHCDDPATEIDGVDPHKLILRKRIAGKATNDEATNQVNFGNDSEGEDLGLDEILFPPNPRSKSKALKELKQKRRKKTDADEDNELDEETLNARRFAREQNALERQRKIKSSLFVNASDDETDDEADQEFFAREAERRKRQAQLVEEAMDIDGLGSTLLGDSTKKSRGKRKQAISSESDGEDVSAGQRKRARSEDLGSGSEEDEELGAAPRRKAQTPPTSTEDDLIFDVGEKSSAPDPQWTSTAVDRPSKPTGAIEQKIDDDDEDDEPVTTTRSRRPKVMAGFVVDSDSE</sequence>
<feature type="region of interest" description="Disordered" evidence="8">
    <location>
        <begin position="915"/>
        <end position="970"/>
    </location>
</feature>
<reference evidence="10 11" key="1">
    <citation type="submission" date="2014-02" db="EMBL/GenBank/DDBJ databases">
        <title>The Genome Sequence of Trichophyton interdigitale MR816.</title>
        <authorList>
            <consortium name="The Broad Institute Genomics Platform"/>
            <person name="Cuomo C.A."/>
            <person name="White T.C."/>
            <person name="Graser Y."/>
            <person name="Martinez-Rossi N."/>
            <person name="Heitman J."/>
            <person name="Young S.K."/>
            <person name="Zeng Q."/>
            <person name="Gargeya S."/>
            <person name="Abouelleil A."/>
            <person name="Alvarado L."/>
            <person name="Chapman S.B."/>
            <person name="Gainer-Dewar J."/>
            <person name="Goldberg J."/>
            <person name="Griggs A."/>
            <person name="Gujja S."/>
            <person name="Hansen M."/>
            <person name="Howarth C."/>
            <person name="Imamovic A."/>
            <person name="Larimer J."/>
            <person name="Martinez D."/>
            <person name="Murphy C."/>
            <person name="Pearson M.D."/>
            <person name="Persinoti G."/>
            <person name="Poon T."/>
            <person name="Priest M."/>
            <person name="Roberts A.D."/>
            <person name="Saif S."/>
            <person name="Shea T.D."/>
            <person name="Sykes S.N."/>
            <person name="Wortman J."/>
            <person name="Nusbaum C."/>
            <person name="Birren B."/>
        </authorList>
    </citation>
    <scope>NUCLEOTIDE SEQUENCE [LARGE SCALE GENOMIC DNA]</scope>
    <source>
        <strain evidence="10 11">MR816</strain>
    </source>
</reference>
<feature type="region of interest" description="Disordered" evidence="8">
    <location>
        <begin position="1001"/>
        <end position="1172"/>
    </location>
</feature>
<keyword evidence="7" id="KW-0131">Cell cycle</keyword>
<feature type="compositionally biased region" description="Acidic residues" evidence="8">
    <location>
        <begin position="1001"/>
        <end position="1010"/>
    </location>
</feature>
<dbReference type="InterPro" id="IPR044998">
    <property type="entry name" value="Timeless"/>
</dbReference>
<feature type="domain" description="Timeless N-terminal" evidence="9">
    <location>
        <begin position="40"/>
        <end position="308"/>
    </location>
</feature>
<feature type="compositionally biased region" description="Acidic residues" evidence="8">
    <location>
        <begin position="584"/>
        <end position="599"/>
    </location>
</feature>
<evidence type="ECO:0000256" key="3">
    <source>
        <dbReference type="ARBA" id="ARBA00021529"/>
    </source>
</evidence>
<dbReference type="Pfam" id="PF04821">
    <property type="entry name" value="TIMELESS"/>
    <property type="match status" value="1"/>
</dbReference>
<keyword evidence="6" id="KW-0469">Meiosis</keyword>
<evidence type="ECO:0000313" key="11">
    <source>
        <dbReference type="Proteomes" id="UP000024533"/>
    </source>
</evidence>
<evidence type="ECO:0000256" key="6">
    <source>
        <dbReference type="ARBA" id="ARBA00023254"/>
    </source>
</evidence>
<evidence type="ECO:0000256" key="1">
    <source>
        <dbReference type="ARBA" id="ARBA00004123"/>
    </source>
</evidence>
<dbReference type="GO" id="GO:0000076">
    <property type="term" value="P:DNA replication checkpoint signaling"/>
    <property type="evidence" value="ECO:0007669"/>
    <property type="project" value="TreeGrafter"/>
</dbReference>
<accession>A0A059JDP2</accession>
<evidence type="ECO:0000259" key="9">
    <source>
        <dbReference type="Pfam" id="PF04821"/>
    </source>
</evidence>
<keyword evidence="4" id="KW-0236">DNA replication inhibitor</keyword>
<dbReference type="GO" id="GO:0051321">
    <property type="term" value="P:meiotic cell cycle"/>
    <property type="evidence" value="ECO:0007669"/>
    <property type="project" value="UniProtKB-KW"/>
</dbReference>
<feature type="compositionally biased region" description="Polar residues" evidence="8">
    <location>
        <begin position="915"/>
        <end position="924"/>
    </location>
</feature>
<keyword evidence="5" id="KW-0539">Nucleus</keyword>
<comment type="caution">
    <text evidence="10">The sequence shown here is derived from an EMBL/GenBank/DDBJ whole genome shotgun (WGS) entry which is preliminary data.</text>
</comment>
<dbReference type="Proteomes" id="UP000024533">
    <property type="component" value="Unassembled WGS sequence"/>
</dbReference>
<organism evidence="10 11">
    <name type="scientific">Trichophyton interdigitale (strain MR816)</name>
    <dbReference type="NCBI Taxonomy" id="1215338"/>
    <lineage>
        <taxon>Eukaryota</taxon>
        <taxon>Fungi</taxon>
        <taxon>Dikarya</taxon>
        <taxon>Ascomycota</taxon>
        <taxon>Pezizomycotina</taxon>
        <taxon>Eurotiomycetes</taxon>
        <taxon>Eurotiomycetidae</taxon>
        <taxon>Onygenales</taxon>
        <taxon>Arthrodermataceae</taxon>
        <taxon>Trichophyton</taxon>
    </lineage>
</organism>
<dbReference type="InterPro" id="IPR006906">
    <property type="entry name" value="Timeless_N"/>
</dbReference>
<protein>
    <recommendedName>
        <fullName evidence="3">Topoisomerase 1-associated factor 1</fullName>
    </recommendedName>
</protein>
<evidence type="ECO:0000313" key="10">
    <source>
        <dbReference type="EMBL" id="KDB25980.1"/>
    </source>
</evidence>
<feature type="region of interest" description="Disordered" evidence="8">
    <location>
        <begin position="568"/>
        <end position="602"/>
    </location>
</feature>
<comment type="subcellular location">
    <subcellularLocation>
        <location evidence="1">Nucleus</location>
    </subcellularLocation>
</comment>
<evidence type="ECO:0000256" key="2">
    <source>
        <dbReference type="ARBA" id="ARBA00008174"/>
    </source>
</evidence>